<sequence length="157" mass="16584">MTRSTKYAIPAVALAFLLVPLGLLALRAALVEPAPPSPVGRWSGQGADGTRLELAEGGRLGPSVIPAAACLDRAEVEVADVVAASGPASVADDLWEVADGTWTAGYDADAGYLVTVRFDAPRRCVLTMTSSVTEDEGHRLAVSMRTDHRTWWTLARP</sequence>
<proteinExistence type="predicted"/>
<accession>A0ABZ1U7N3</accession>
<reference evidence="1" key="1">
    <citation type="submission" date="2022-10" db="EMBL/GenBank/DDBJ databases">
        <title>The complete genomes of actinobacterial strains from the NBC collection.</title>
        <authorList>
            <person name="Joergensen T.S."/>
            <person name="Alvarez Arevalo M."/>
            <person name="Sterndorff E.B."/>
            <person name="Faurdal D."/>
            <person name="Vuksanovic O."/>
            <person name="Mourched A.-S."/>
            <person name="Charusanti P."/>
            <person name="Shaw S."/>
            <person name="Blin K."/>
            <person name="Weber T."/>
        </authorList>
    </citation>
    <scope>NUCLEOTIDE SEQUENCE</scope>
    <source>
        <strain evidence="1">NBC_00222</strain>
    </source>
</reference>
<protein>
    <submittedName>
        <fullName evidence="1">Uncharacterized protein</fullName>
    </submittedName>
</protein>
<keyword evidence="2" id="KW-1185">Reference proteome</keyword>
<evidence type="ECO:0000313" key="2">
    <source>
        <dbReference type="Proteomes" id="UP001432222"/>
    </source>
</evidence>
<dbReference type="RefSeq" id="WP_328956709.1">
    <property type="nucleotide sequence ID" value="NZ_CP108110.1"/>
</dbReference>
<gene>
    <name evidence="1" type="ORF">OHA16_25665</name>
</gene>
<organism evidence="1 2">
    <name type="scientific">Kitasatospora purpeofusca</name>
    <dbReference type="NCBI Taxonomy" id="67352"/>
    <lineage>
        <taxon>Bacteria</taxon>
        <taxon>Bacillati</taxon>
        <taxon>Actinomycetota</taxon>
        <taxon>Actinomycetes</taxon>
        <taxon>Kitasatosporales</taxon>
        <taxon>Streptomycetaceae</taxon>
        <taxon>Kitasatospora</taxon>
    </lineage>
</organism>
<evidence type="ECO:0000313" key="1">
    <source>
        <dbReference type="EMBL" id="WUQ86054.1"/>
    </source>
</evidence>
<name>A0ABZ1U7N3_9ACTN</name>
<dbReference type="Proteomes" id="UP001432222">
    <property type="component" value="Chromosome"/>
</dbReference>
<dbReference type="EMBL" id="CP108110">
    <property type="protein sequence ID" value="WUQ86054.1"/>
    <property type="molecule type" value="Genomic_DNA"/>
</dbReference>